<dbReference type="InterPro" id="IPR005119">
    <property type="entry name" value="LysR_subst-bd"/>
</dbReference>
<reference evidence="6 7" key="1">
    <citation type="submission" date="2015-11" db="EMBL/GenBank/DDBJ databases">
        <title>Genomic analysis of 38 Legionella species identifies large and diverse effector repertoires.</title>
        <authorList>
            <person name="Burstein D."/>
            <person name="Amaro F."/>
            <person name="Zusman T."/>
            <person name="Lifshitz Z."/>
            <person name="Cohen O."/>
            <person name="Gilbert J.A."/>
            <person name="Pupko T."/>
            <person name="Shuman H.A."/>
            <person name="Segal G."/>
        </authorList>
    </citation>
    <scope>NUCLEOTIDE SEQUENCE [LARGE SCALE GENOMIC DNA]</scope>
    <source>
        <strain evidence="6 7">Oak Ridge-10</strain>
    </source>
</reference>
<dbReference type="EMBL" id="LNYP01000031">
    <property type="protein sequence ID" value="KTD37103.1"/>
    <property type="molecule type" value="Genomic_DNA"/>
</dbReference>
<dbReference type="AlphaFoldDB" id="A0A0W0WXR0"/>
<dbReference type="SUPFAM" id="SSF53850">
    <property type="entry name" value="Periplasmic binding protein-like II"/>
    <property type="match status" value="1"/>
</dbReference>
<comment type="caution">
    <text evidence="6">The sequence shown here is derived from an EMBL/GenBank/DDBJ whole genome shotgun (WGS) entry which is preliminary data.</text>
</comment>
<dbReference type="Proteomes" id="UP000054858">
    <property type="component" value="Unassembled WGS sequence"/>
</dbReference>
<dbReference type="InterPro" id="IPR058163">
    <property type="entry name" value="LysR-type_TF_proteobact-type"/>
</dbReference>
<evidence type="ECO:0000259" key="5">
    <source>
        <dbReference type="PROSITE" id="PS50931"/>
    </source>
</evidence>
<evidence type="ECO:0000313" key="6">
    <source>
        <dbReference type="EMBL" id="KTD37103.1"/>
    </source>
</evidence>
<dbReference type="Gene3D" id="3.40.190.290">
    <property type="match status" value="1"/>
</dbReference>
<dbReference type="SUPFAM" id="SSF46785">
    <property type="entry name" value="Winged helix' DNA-binding domain"/>
    <property type="match status" value="1"/>
</dbReference>
<evidence type="ECO:0000256" key="2">
    <source>
        <dbReference type="ARBA" id="ARBA00023015"/>
    </source>
</evidence>
<keyword evidence="2" id="KW-0805">Transcription regulation</keyword>
<dbReference type="PRINTS" id="PR00039">
    <property type="entry name" value="HTHLYSR"/>
</dbReference>
<dbReference type="Gene3D" id="1.10.10.10">
    <property type="entry name" value="Winged helix-like DNA-binding domain superfamily/Winged helix DNA-binding domain"/>
    <property type="match status" value="1"/>
</dbReference>
<dbReference type="PANTHER" id="PTHR30537">
    <property type="entry name" value="HTH-TYPE TRANSCRIPTIONAL REGULATOR"/>
    <property type="match status" value="1"/>
</dbReference>
<organism evidence="6 7">
    <name type="scientific">Legionella oakridgensis</name>
    <dbReference type="NCBI Taxonomy" id="29423"/>
    <lineage>
        <taxon>Bacteria</taxon>
        <taxon>Pseudomonadati</taxon>
        <taxon>Pseudomonadota</taxon>
        <taxon>Gammaproteobacteria</taxon>
        <taxon>Legionellales</taxon>
        <taxon>Legionellaceae</taxon>
        <taxon>Legionella</taxon>
    </lineage>
</organism>
<dbReference type="CDD" id="cd08422">
    <property type="entry name" value="PBP2_CrgA_like"/>
    <property type="match status" value="1"/>
</dbReference>
<dbReference type="InterPro" id="IPR036390">
    <property type="entry name" value="WH_DNA-bd_sf"/>
</dbReference>
<comment type="similarity">
    <text evidence="1">Belongs to the LysR transcriptional regulatory family.</text>
</comment>
<keyword evidence="4" id="KW-0804">Transcription</keyword>
<sequence length="299" mass="33840">MANLSQIEIFLEVVKQGSFIEAARALGMTGPAVSKQVQSLERTLGVRLLNRTTRLISLTEEGAIYSEKVEKAINDIHEVEQEILESKLCPTGPLRVSVPVSFGHQYLIEPINRFIQDYSNVALEVLFDDRRVDLMAENYDAAIRIGTLEDSNLIARKLHHCPIVLCASSQLLQQYESPVHPKDLMNFPAIIYNKHGHEDYWRYISPDGEKGFVKLSKRVATNTAEMMVQACLKGVGIAAIPIFACVNHLKSGELVEVLQEFKTHPQSDIYIIYKSKQHVSTRLRIFIDKMAEFVKTLSW</sequence>
<dbReference type="InterPro" id="IPR000847">
    <property type="entry name" value="LysR_HTH_N"/>
</dbReference>
<dbReference type="Pfam" id="PF03466">
    <property type="entry name" value="LysR_substrate"/>
    <property type="match status" value="1"/>
</dbReference>
<dbReference type="PANTHER" id="PTHR30537:SF5">
    <property type="entry name" value="HTH-TYPE TRANSCRIPTIONAL ACTIVATOR TTDR-RELATED"/>
    <property type="match status" value="1"/>
</dbReference>
<dbReference type="PROSITE" id="PS50931">
    <property type="entry name" value="HTH_LYSR"/>
    <property type="match status" value="1"/>
</dbReference>
<dbReference type="RefSeq" id="WP_025386028.1">
    <property type="nucleotide sequence ID" value="NZ_LCUA01000001.1"/>
</dbReference>
<dbReference type="InterPro" id="IPR036388">
    <property type="entry name" value="WH-like_DNA-bd_sf"/>
</dbReference>
<keyword evidence="3" id="KW-0238">DNA-binding</keyword>
<dbReference type="GO" id="GO:0003677">
    <property type="term" value="F:DNA binding"/>
    <property type="evidence" value="ECO:0007669"/>
    <property type="project" value="UniProtKB-KW"/>
</dbReference>
<dbReference type="FunFam" id="1.10.10.10:FF:000001">
    <property type="entry name" value="LysR family transcriptional regulator"/>
    <property type="match status" value="1"/>
</dbReference>
<dbReference type="Pfam" id="PF00126">
    <property type="entry name" value="HTH_1"/>
    <property type="match status" value="1"/>
</dbReference>
<name>A0A0W0WXR0_9GAMM</name>
<evidence type="ECO:0000256" key="4">
    <source>
        <dbReference type="ARBA" id="ARBA00023163"/>
    </source>
</evidence>
<dbReference type="PATRIC" id="fig|29423.5.peg.2351"/>
<feature type="domain" description="HTH lysR-type" evidence="5">
    <location>
        <begin position="1"/>
        <end position="59"/>
    </location>
</feature>
<evidence type="ECO:0000256" key="1">
    <source>
        <dbReference type="ARBA" id="ARBA00009437"/>
    </source>
</evidence>
<evidence type="ECO:0000313" key="7">
    <source>
        <dbReference type="Proteomes" id="UP000054858"/>
    </source>
</evidence>
<proteinExistence type="inferred from homology"/>
<gene>
    <name evidence="6" type="ORF">Loak_2239</name>
</gene>
<evidence type="ECO:0000256" key="3">
    <source>
        <dbReference type="ARBA" id="ARBA00023125"/>
    </source>
</evidence>
<accession>A0A0W0WXR0</accession>
<protein>
    <submittedName>
        <fullName evidence="6">LysR family transcriptional regulator</fullName>
    </submittedName>
</protein>
<dbReference type="GO" id="GO:0003700">
    <property type="term" value="F:DNA-binding transcription factor activity"/>
    <property type="evidence" value="ECO:0007669"/>
    <property type="project" value="InterPro"/>
</dbReference>